<gene>
    <name evidence="3" type="ORF">LPMP_170580</name>
</gene>
<dbReference type="GO" id="GO:0006631">
    <property type="term" value="P:fatty acid metabolic process"/>
    <property type="evidence" value="ECO:0007669"/>
    <property type="project" value="TreeGrafter"/>
</dbReference>
<name>A0A088S6A9_LEIPA</name>
<proteinExistence type="predicted"/>
<dbReference type="InterPro" id="IPR014352">
    <property type="entry name" value="FERM/acyl-CoA-bd_prot_sf"/>
</dbReference>
<dbReference type="PANTHER" id="PTHR23310">
    <property type="entry name" value="ACYL-COA-BINDING PROTEIN, ACBP"/>
    <property type="match status" value="1"/>
</dbReference>
<evidence type="ECO:0000259" key="2">
    <source>
        <dbReference type="PROSITE" id="PS51228"/>
    </source>
</evidence>
<dbReference type="EMBL" id="CP009386">
    <property type="protein sequence ID" value="AIN97096.1"/>
    <property type="molecule type" value="Genomic_DNA"/>
</dbReference>
<evidence type="ECO:0000313" key="3">
    <source>
        <dbReference type="EMBL" id="AIN97096.1"/>
    </source>
</evidence>
<evidence type="ECO:0000313" key="4">
    <source>
        <dbReference type="Proteomes" id="UP000063063"/>
    </source>
</evidence>
<dbReference type="GO" id="GO:0000062">
    <property type="term" value="F:fatty-acyl-CoA binding"/>
    <property type="evidence" value="ECO:0007669"/>
    <property type="project" value="InterPro"/>
</dbReference>
<dbReference type="GO" id="GO:0005737">
    <property type="term" value="C:cytoplasm"/>
    <property type="evidence" value="ECO:0007669"/>
    <property type="project" value="TreeGrafter"/>
</dbReference>
<dbReference type="KEGG" id="lpan:LPMP_170580"/>
<keyword evidence="4" id="KW-1185">Reference proteome</keyword>
<dbReference type="Gene3D" id="1.20.80.10">
    <property type="match status" value="1"/>
</dbReference>
<dbReference type="Pfam" id="PF00887">
    <property type="entry name" value="ACBP"/>
    <property type="match status" value="1"/>
</dbReference>
<keyword evidence="1" id="KW-0446">Lipid-binding</keyword>
<dbReference type="PANTHER" id="PTHR23310:SF115">
    <property type="entry name" value="ACB DOMAIN-CONTAINING PROTEIN"/>
    <property type="match status" value="1"/>
</dbReference>
<dbReference type="InterPro" id="IPR000582">
    <property type="entry name" value="Acyl-CoA-binding_protein"/>
</dbReference>
<protein>
    <submittedName>
        <fullName evidence="3">Acyl-CoA-binding protein, putative</fullName>
    </submittedName>
</protein>
<dbReference type="Proteomes" id="UP000063063">
    <property type="component" value="Chromosome 17"/>
</dbReference>
<dbReference type="VEuPathDB" id="TriTrypDB:LPAL13_170011400"/>
<dbReference type="AlphaFoldDB" id="A0A088S6A9"/>
<reference evidence="3 4" key="1">
    <citation type="journal article" date="2015" name="Sci. Rep.">
        <title>The genome of Leishmania panamensis: insights into genomics of the L. (Viannia) subgenus.</title>
        <authorList>
            <person name="Llanes A."/>
            <person name="Restrepo C.M."/>
            <person name="Vecchio G.D."/>
            <person name="Anguizola F.J."/>
            <person name="Lleonart R."/>
        </authorList>
    </citation>
    <scope>NUCLEOTIDE SEQUENCE [LARGE SCALE GENOMIC DNA]</scope>
    <source>
        <strain evidence="3 4">MHOM/PA/94/PSC-1</strain>
    </source>
</reference>
<sequence length="103" mass="11399">MSDSDFDAAVLYVRSLPKDGPVQLDNDSKLKFYSLYKQGTEGDVKGAQPWAVQVEARAKWDAWNSCKGMSSQDAKAAYVKLLATVLRSRGVQWRSGAKVQSKL</sequence>
<dbReference type="GeneID" id="22573801"/>
<dbReference type="PRINTS" id="PR00689">
    <property type="entry name" value="ACOABINDINGP"/>
</dbReference>
<dbReference type="VEuPathDB" id="TriTrypDB:LPMP_170580"/>
<organism evidence="3 4">
    <name type="scientific">Leishmania panamensis</name>
    <dbReference type="NCBI Taxonomy" id="5679"/>
    <lineage>
        <taxon>Eukaryota</taxon>
        <taxon>Discoba</taxon>
        <taxon>Euglenozoa</taxon>
        <taxon>Kinetoplastea</taxon>
        <taxon>Metakinetoplastina</taxon>
        <taxon>Trypanosomatida</taxon>
        <taxon>Trypanosomatidae</taxon>
        <taxon>Leishmaniinae</taxon>
        <taxon>Leishmania</taxon>
        <taxon>Leishmania guyanensis species complex</taxon>
    </lineage>
</organism>
<dbReference type="OrthoDB" id="346910at2759"/>
<dbReference type="FunFam" id="1.20.80.10:FF:000010">
    <property type="entry name" value="Acyl-CoA-binding domain-containing protein 5"/>
    <property type="match status" value="1"/>
</dbReference>
<evidence type="ECO:0000256" key="1">
    <source>
        <dbReference type="ARBA" id="ARBA00023121"/>
    </source>
</evidence>
<dbReference type="PROSITE" id="PS51228">
    <property type="entry name" value="ACB_2"/>
    <property type="match status" value="1"/>
</dbReference>
<dbReference type="InterPro" id="IPR035984">
    <property type="entry name" value="Acyl-CoA-binding_sf"/>
</dbReference>
<dbReference type="eggNOG" id="KOG0817">
    <property type="taxonomic scope" value="Eukaryota"/>
</dbReference>
<accession>A0A088S6A9</accession>
<dbReference type="RefSeq" id="XP_010697749.1">
    <property type="nucleotide sequence ID" value="XM_010699447.1"/>
</dbReference>
<dbReference type="SUPFAM" id="SSF47027">
    <property type="entry name" value="Acyl-CoA binding protein"/>
    <property type="match status" value="1"/>
</dbReference>
<feature type="domain" description="ACB" evidence="2">
    <location>
        <begin position="2"/>
        <end position="91"/>
    </location>
</feature>